<evidence type="ECO:0000313" key="2">
    <source>
        <dbReference type="Proteomes" id="UP000561045"/>
    </source>
</evidence>
<dbReference type="GO" id="GO:0005975">
    <property type="term" value="P:carbohydrate metabolic process"/>
    <property type="evidence" value="ECO:0007669"/>
    <property type="project" value="InterPro"/>
</dbReference>
<dbReference type="EMBL" id="JACIET010000001">
    <property type="protein sequence ID" value="MBB4011288.1"/>
    <property type="molecule type" value="Genomic_DNA"/>
</dbReference>
<dbReference type="AlphaFoldDB" id="A0A840BI27"/>
<dbReference type="PRINTS" id="PR00845">
    <property type="entry name" value="GLHYDRLASE52"/>
</dbReference>
<accession>A0A840BI27</accession>
<keyword evidence="2" id="KW-1185">Reference proteome</keyword>
<dbReference type="Proteomes" id="UP000561045">
    <property type="component" value="Unassembled WGS sequence"/>
</dbReference>
<reference evidence="1 2" key="1">
    <citation type="submission" date="2020-08" db="EMBL/GenBank/DDBJ databases">
        <title>Genomic Encyclopedia of Type Strains, Phase IV (KMG-IV): sequencing the most valuable type-strain genomes for metagenomic binning, comparative biology and taxonomic classification.</title>
        <authorList>
            <person name="Goeker M."/>
        </authorList>
    </citation>
    <scope>NUCLEOTIDE SEQUENCE [LARGE SCALE GENOMIC DNA]</scope>
    <source>
        <strain evidence="1 2">DSM 106739</strain>
    </source>
</reference>
<name>A0A840BI27_9RHOO</name>
<evidence type="ECO:0000313" key="1">
    <source>
        <dbReference type="EMBL" id="MBB4011288.1"/>
    </source>
</evidence>
<dbReference type="Pfam" id="PF03512">
    <property type="entry name" value="Glyco_hydro_52"/>
    <property type="match status" value="1"/>
</dbReference>
<comment type="caution">
    <text evidence="1">The sequence shown here is derived from an EMBL/GenBank/DDBJ whole genome shotgun (WGS) entry which is preliminary data.</text>
</comment>
<sequence>MPDLRFINAHHSPLGAFASFTLGYPGASGGFDLERGQPPKEPVFVMLESANAAGSFDALPFCDAMSQDEAARFSTAHDDLNRIGASVSINVFPDEAIRREFGIARDSWRAGDLRFTVLTPALSAPDPDVADEAALKAAFVPAVYVEIEVDNSNHERARRVAFGYAGSDPYRAMCHMKTPELVGVGQGREVAILTDAPGAWSGIGFHPGLILGDALVENRGWALGQCGLLVAEVAPRAVTRLRYAIGFHRAGIVTSGIDASYLYTRWFDSAVSAARFALDRFDEAAADAADAEANLRASALSEEQRFMLAHATRAYLGSTQLLQRDGRPLWVVNEGEYRMINTFDLTVDHLFHELAHHPWAVRNVLDLYRDHYSYRDRTRLPGDSTEYDGGIAFTHDMGVANVFSARGHSCYERSGLSGCFSQMTHEQLTNWVLCAGAYVEQTDDEVWLRDNAGTLFDCLQSMILRDHPDAEQRDGVMHADSSRCSGGAEITTYDSLDTSLGQARANTYLAGKCWASYLALERLLTRLGRSDAAAQAALQARRCAETLVAAVQPDGTLPAVLEPGTPGFASRIIPAIEGLVYPWFCGRRDACNPDGPYGAYVKALRTHLDAVLKEGVCLFADGGWKLSASSDNSWLSKIYLAQFVARKILGMPASRTARSDRAHAAWLVDPRNAFWSWSDQIEAGYAIGSKYYPRGVTASLWLKEATD</sequence>
<organism evidence="1 2">
    <name type="scientific">Niveibacterium umoris</name>
    <dbReference type="NCBI Taxonomy" id="1193620"/>
    <lineage>
        <taxon>Bacteria</taxon>
        <taxon>Pseudomonadati</taxon>
        <taxon>Pseudomonadota</taxon>
        <taxon>Betaproteobacteria</taxon>
        <taxon>Rhodocyclales</taxon>
        <taxon>Rhodocyclaceae</taxon>
        <taxon>Niveibacterium</taxon>
    </lineage>
</organism>
<evidence type="ECO:0008006" key="3">
    <source>
        <dbReference type="Google" id="ProtNLM"/>
    </source>
</evidence>
<gene>
    <name evidence="1" type="ORF">GGR36_000596</name>
</gene>
<proteinExistence type="predicted"/>
<dbReference type="InterPro" id="IPR000852">
    <property type="entry name" value="Glyco_hydro_52"/>
</dbReference>
<dbReference type="GO" id="GO:0009044">
    <property type="term" value="F:xylan 1,4-beta-xylosidase activity"/>
    <property type="evidence" value="ECO:0007669"/>
    <property type="project" value="InterPro"/>
</dbReference>
<protein>
    <recommendedName>
        <fullName evidence="3">Beta-xylosidase</fullName>
    </recommendedName>
</protein>
<dbReference type="RefSeq" id="WP_183631700.1">
    <property type="nucleotide sequence ID" value="NZ_BAABLE010000011.1"/>
</dbReference>